<reference evidence="1 2" key="1">
    <citation type="submission" date="2023-12" db="EMBL/GenBank/DDBJ databases">
        <title>novel species in genus Nocarida.</title>
        <authorList>
            <person name="Li Z."/>
        </authorList>
    </citation>
    <scope>NUCLEOTIDE SEQUENCE [LARGE SCALE GENOMIC DNA]</scope>
    <source>
        <strain evidence="1 2">CDC186</strain>
    </source>
</reference>
<gene>
    <name evidence="1" type="ORF">U3653_25240</name>
</gene>
<evidence type="ECO:0008006" key="3">
    <source>
        <dbReference type="Google" id="ProtNLM"/>
    </source>
</evidence>
<sequence>MSDEAELWRHHFGQIRFFVQVARDNLEASPYSKGVAERTTKEGLKEGVFPHLLEERDRKAIYSSRLKEIVQPVLDAVIVFLDSPFTTPKLLVDSLNDIDSLAGTAIAAIDSMPDDEEVEQVIEEFETRYVATLATALSAHRTLAQVLGARRPADGEYFDVGRYAFMKTAGPGRIHVADLNNAMDSGMNSVSMKRGWVTYERFPPIQIMTYGQWFAYIQAIWDEWYRPRLADAYSRRLGEYFVKSDIKSQFMAELNKIRNDVIHNRSRVKQSANNEILNWANSDGLVGMTTERMVGLRTMFPRADLLTTPVHGDAPKSQNMPWTADVQLIDSVKKRLVDLGLTKRQIKDIGDEMVALWLAAHPAPDDSPGS</sequence>
<proteinExistence type="predicted"/>
<dbReference type="Proteomes" id="UP001348098">
    <property type="component" value="Unassembled WGS sequence"/>
</dbReference>
<dbReference type="RefSeq" id="WP_195082505.1">
    <property type="nucleotide sequence ID" value="NZ_JAYESH010000017.1"/>
</dbReference>
<keyword evidence="2" id="KW-1185">Reference proteome</keyword>
<comment type="caution">
    <text evidence="1">The sequence shown here is derived from an EMBL/GenBank/DDBJ whole genome shotgun (WGS) entry which is preliminary data.</text>
</comment>
<evidence type="ECO:0000313" key="2">
    <source>
        <dbReference type="Proteomes" id="UP001348098"/>
    </source>
</evidence>
<organism evidence="1 2">
    <name type="scientific">Nocardia implantans</name>
    <dbReference type="NCBI Taxonomy" id="3108168"/>
    <lineage>
        <taxon>Bacteria</taxon>
        <taxon>Bacillati</taxon>
        <taxon>Actinomycetota</taxon>
        <taxon>Actinomycetes</taxon>
        <taxon>Mycobacteriales</taxon>
        <taxon>Nocardiaceae</taxon>
        <taxon>Nocardia</taxon>
    </lineage>
</organism>
<evidence type="ECO:0000313" key="1">
    <source>
        <dbReference type="EMBL" id="MEB3513343.1"/>
    </source>
</evidence>
<name>A0ABU6B0S6_9NOCA</name>
<dbReference type="EMBL" id="JAYKYQ010000011">
    <property type="protein sequence ID" value="MEB3513343.1"/>
    <property type="molecule type" value="Genomic_DNA"/>
</dbReference>
<accession>A0ABU6B0S6</accession>
<protein>
    <recommendedName>
        <fullName evidence="3">Abi family protein</fullName>
    </recommendedName>
</protein>